<reference evidence="2" key="1">
    <citation type="journal article" date="2022" name="Int. J. Mol. Sci.">
        <title>Draft Genome of Tanacetum Coccineum: Genomic Comparison of Closely Related Tanacetum-Family Plants.</title>
        <authorList>
            <person name="Yamashiro T."/>
            <person name="Shiraishi A."/>
            <person name="Nakayama K."/>
            <person name="Satake H."/>
        </authorList>
    </citation>
    <scope>NUCLEOTIDE SEQUENCE</scope>
</reference>
<keyword evidence="1" id="KW-0812">Transmembrane</keyword>
<dbReference type="EMBL" id="BQNB010012039">
    <property type="protein sequence ID" value="GJS98377.1"/>
    <property type="molecule type" value="Genomic_DNA"/>
</dbReference>
<keyword evidence="3" id="KW-1185">Reference proteome</keyword>
<evidence type="ECO:0000313" key="3">
    <source>
        <dbReference type="Proteomes" id="UP001151760"/>
    </source>
</evidence>
<evidence type="ECO:0000256" key="1">
    <source>
        <dbReference type="SAM" id="Phobius"/>
    </source>
</evidence>
<organism evidence="2 3">
    <name type="scientific">Tanacetum coccineum</name>
    <dbReference type="NCBI Taxonomy" id="301880"/>
    <lineage>
        <taxon>Eukaryota</taxon>
        <taxon>Viridiplantae</taxon>
        <taxon>Streptophyta</taxon>
        <taxon>Embryophyta</taxon>
        <taxon>Tracheophyta</taxon>
        <taxon>Spermatophyta</taxon>
        <taxon>Magnoliopsida</taxon>
        <taxon>eudicotyledons</taxon>
        <taxon>Gunneridae</taxon>
        <taxon>Pentapetalae</taxon>
        <taxon>asterids</taxon>
        <taxon>campanulids</taxon>
        <taxon>Asterales</taxon>
        <taxon>Asteraceae</taxon>
        <taxon>Asteroideae</taxon>
        <taxon>Anthemideae</taxon>
        <taxon>Anthemidinae</taxon>
        <taxon>Tanacetum</taxon>
    </lineage>
</organism>
<dbReference type="Proteomes" id="UP001151760">
    <property type="component" value="Unassembled WGS sequence"/>
</dbReference>
<protein>
    <submittedName>
        <fullName evidence="2">Uncharacterized protein</fullName>
    </submittedName>
</protein>
<name>A0ABQ5AAT9_9ASTR</name>
<feature type="transmembrane region" description="Helical" evidence="1">
    <location>
        <begin position="6"/>
        <end position="30"/>
    </location>
</feature>
<gene>
    <name evidence="2" type="ORF">Tco_0819547</name>
</gene>
<proteinExistence type="predicted"/>
<accession>A0ABQ5AAT9</accession>
<comment type="caution">
    <text evidence="2">The sequence shown here is derived from an EMBL/GenBank/DDBJ whole genome shotgun (WGS) entry which is preliminary data.</text>
</comment>
<keyword evidence="1" id="KW-0472">Membrane</keyword>
<keyword evidence="1" id="KW-1133">Transmembrane helix</keyword>
<evidence type="ECO:0000313" key="2">
    <source>
        <dbReference type="EMBL" id="GJS98377.1"/>
    </source>
</evidence>
<reference evidence="2" key="2">
    <citation type="submission" date="2022-01" db="EMBL/GenBank/DDBJ databases">
        <authorList>
            <person name="Yamashiro T."/>
            <person name="Shiraishi A."/>
            <person name="Satake H."/>
            <person name="Nakayama K."/>
        </authorList>
    </citation>
    <scope>NUCLEOTIDE SEQUENCE</scope>
</reference>
<sequence length="106" mass="11356">MEMAVFIYLQGADGLGLMGLSMSLGLTVPIEVRGGLLKYMEAMVDETTLRCAKDYEGPDSPTLSMRLTHMEVDFDGAFGGEKDLPLGDGDGVLSFGCSSLKDVRLT</sequence>